<dbReference type="InterPro" id="IPR002110">
    <property type="entry name" value="Ankyrin_rpt"/>
</dbReference>
<protein>
    <recommendedName>
        <fullName evidence="2">C3H1-type domain-containing protein</fullName>
    </recommendedName>
</protein>
<dbReference type="EMBL" id="LWDF02000147">
    <property type="protein sequence ID" value="KAE8255918.1"/>
    <property type="molecule type" value="Genomic_DNA"/>
</dbReference>
<evidence type="ECO:0000313" key="3">
    <source>
        <dbReference type="EMBL" id="KAE8255918.1"/>
    </source>
</evidence>
<dbReference type="Pfam" id="PF14608">
    <property type="entry name" value="zf-CCCH_2"/>
    <property type="match status" value="2"/>
</dbReference>
<feature type="compositionally biased region" description="Polar residues" evidence="1">
    <location>
        <begin position="703"/>
        <end position="734"/>
    </location>
</feature>
<feature type="compositionally biased region" description="Low complexity" evidence="1">
    <location>
        <begin position="552"/>
        <end position="582"/>
    </location>
</feature>
<keyword evidence="4" id="KW-1185">Reference proteome</keyword>
<gene>
    <name evidence="3" type="ORF">A4X13_0g2877</name>
</gene>
<feature type="compositionally biased region" description="Low complexity" evidence="1">
    <location>
        <begin position="805"/>
        <end position="820"/>
    </location>
</feature>
<feature type="compositionally biased region" description="Low complexity" evidence="1">
    <location>
        <begin position="759"/>
        <end position="786"/>
    </location>
</feature>
<evidence type="ECO:0000256" key="1">
    <source>
        <dbReference type="SAM" id="MobiDB-lite"/>
    </source>
</evidence>
<dbReference type="SMART" id="SM00356">
    <property type="entry name" value="ZnF_C3H1"/>
    <property type="match status" value="2"/>
</dbReference>
<comment type="caution">
    <text evidence="3">The sequence shown here is derived from an EMBL/GenBank/DDBJ whole genome shotgun (WGS) entry which is preliminary data.</text>
</comment>
<feature type="region of interest" description="Disordered" evidence="1">
    <location>
        <begin position="533"/>
        <end position="916"/>
    </location>
</feature>
<dbReference type="PROSITE" id="PS50088">
    <property type="entry name" value="ANK_REPEAT"/>
    <property type="match status" value="1"/>
</dbReference>
<feature type="compositionally biased region" description="Low complexity" evidence="1">
    <location>
        <begin position="594"/>
        <end position="612"/>
    </location>
</feature>
<dbReference type="PROSITE" id="PS50103">
    <property type="entry name" value="ZF_C3H1"/>
    <property type="match status" value="2"/>
</dbReference>
<dbReference type="SMART" id="SM00248">
    <property type="entry name" value="ANK"/>
    <property type="match status" value="1"/>
</dbReference>
<name>A0A177TTD9_9BASI</name>
<feature type="compositionally biased region" description="Polar residues" evidence="1">
    <location>
        <begin position="300"/>
        <end position="312"/>
    </location>
</feature>
<dbReference type="Proteomes" id="UP000077521">
    <property type="component" value="Unassembled WGS sequence"/>
</dbReference>
<feature type="region of interest" description="Disordered" evidence="1">
    <location>
        <begin position="132"/>
        <end position="160"/>
    </location>
</feature>
<feature type="region of interest" description="Disordered" evidence="1">
    <location>
        <begin position="272"/>
        <end position="350"/>
    </location>
</feature>
<feature type="compositionally biased region" description="Low complexity" evidence="1">
    <location>
        <begin position="741"/>
        <end position="752"/>
    </location>
</feature>
<dbReference type="GO" id="GO:0010468">
    <property type="term" value="P:regulation of gene expression"/>
    <property type="evidence" value="ECO:0007669"/>
    <property type="project" value="UniProtKB-ARBA"/>
</dbReference>
<accession>A0A177TTD9</accession>
<feature type="compositionally biased region" description="Low complexity" evidence="1">
    <location>
        <begin position="837"/>
        <end position="862"/>
    </location>
</feature>
<feature type="domain" description="C3H1-type" evidence="2">
    <location>
        <begin position="164"/>
        <end position="188"/>
    </location>
</feature>
<dbReference type="Gene3D" id="1.25.40.20">
    <property type="entry name" value="Ankyrin repeat-containing domain"/>
    <property type="match status" value="1"/>
</dbReference>
<feature type="domain" description="C3H1-type" evidence="2">
    <location>
        <begin position="445"/>
        <end position="472"/>
    </location>
</feature>
<proteinExistence type="predicted"/>
<dbReference type="AlphaFoldDB" id="A0A177TTD9"/>
<dbReference type="Pfam" id="PF00023">
    <property type="entry name" value="Ank"/>
    <property type="match status" value="1"/>
</dbReference>
<reference evidence="3" key="2">
    <citation type="journal article" date="2019" name="IMA Fungus">
        <title>Genome sequencing and comparison of five Tilletia species to identify candidate genes for the detection of regulated species infecting wheat.</title>
        <authorList>
            <person name="Nguyen H.D.T."/>
            <person name="Sultana T."/>
            <person name="Kesanakurti P."/>
            <person name="Hambleton S."/>
        </authorList>
    </citation>
    <scope>NUCLEOTIDE SEQUENCE</scope>
    <source>
        <strain evidence="3">DAOMC 236416</strain>
    </source>
</reference>
<dbReference type="GO" id="GO:0046872">
    <property type="term" value="F:metal ion binding"/>
    <property type="evidence" value="ECO:0007669"/>
    <property type="project" value="InterPro"/>
</dbReference>
<evidence type="ECO:0000259" key="2">
    <source>
        <dbReference type="PROSITE" id="PS50103"/>
    </source>
</evidence>
<organism evidence="3 4">
    <name type="scientific">Tilletia indica</name>
    <dbReference type="NCBI Taxonomy" id="43049"/>
    <lineage>
        <taxon>Eukaryota</taxon>
        <taxon>Fungi</taxon>
        <taxon>Dikarya</taxon>
        <taxon>Basidiomycota</taxon>
        <taxon>Ustilaginomycotina</taxon>
        <taxon>Exobasidiomycetes</taxon>
        <taxon>Tilletiales</taxon>
        <taxon>Tilletiaceae</taxon>
        <taxon>Tilletia</taxon>
    </lineage>
</organism>
<feature type="compositionally biased region" description="Low complexity" evidence="1">
    <location>
        <begin position="284"/>
        <end position="299"/>
    </location>
</feature>
<sequence>MADLIAPTKAGDVQAVRNIFDGQQHVELEAQDESGWTALMHAAKLGNGDMVQELLARGADPREAAAQELASEHAHVSAMIANAAGAQGFQYMPSGNFPGYANMSPAQSAGQYGYAPQGASEFYYPPPQAMISPMGIPEQSDPPSDGNNKPVEVGPANLPPPDVARNIPCRYFPNCKYGAKCIFAHSGPVNGLQPAASALPPAQPPVDARAQMSPMSPGMPPHSNGAPVYFQPPPAYGYGPMYGPPQPFYAPMAPPMPHMQYGMPMHYGPPPPMGPGSIASPDGQMSSPASAMPFSPQQSFDAHSPQQPNTAAPQFIPEHQRKQSGPIPQPGPLVNGLPNGDAPGHMHGIPGNALAHGMEYVGPVGDDIGSGMNGAGSSAVPPHRRQSFNSFLNRHTVQMPNQGPGMGGMPTFQPPRGGLAGKGRRGTGSYGGMGPLGFHKGESLPPQRPPCSFFARSECKNGDGCRFPHILDNGTDARNPEVVAAAQAAFNAARKAAIVHSTPEESVQVAAQAAAAAAAAASAQVAATAAATGVPPKTMAATQPRSAKPTRPVTAPVAPSQPAATTPTGPASAATTPPAEAPSLPVTAEREETTSAPVAAPSAPSQPTSTPTPNGPAAQNKAPNGIPVRPANGPNGSASLPGRPANGHHKENGQQGGNNNQTGKGASGKKKNNNQKQQQQQVTVPVPQQRLPKLDDFPALAPSSHTPATSALPSPGPASTSHGQSAAGSATDSVPSPELPAPTAAPAAAAPASAPPAPKANFSAVLSAPAPAKKVAAPATAANGNSAEDDSSATTTNKPVANGIPTAPAAEKAEKASTTSNGVEKSSEKAVPNGNHGPAQKGGRQQQQQPQANGHAAHKATTPQPPAPAAAPVVPEEDEDGFSMVKPRKRAAGQQTHQQHSAHAHQQISHSKAVAA</sequence>
<dbReference type="InterPro" id="IPR036770">
    <property type="entry name" value="Ankyrin_rpt-contain_sf"/>
</dbReference>
<reference evidence="3" key="1">
    <citation type="submission" date="2016-04" db="EMBL/GenBank/DDBJ databases">
        <authorList>
            <person name="Nguyen H.D."/>
            <person name="Samba Siva P."/>
            <person name="Cullis J."/>
            <person name="Levesque C.A."/>
            <person name="Hambleton S."/>
        </authorList>
    </citation>
    <scope>NUCLEOTIDE SEQUENCE</scope>
    <source>
        <strain evidence="3">DAOMC 236416</strain>
    </source>
</reference>
<feature type="compositionally biased region" description="Low complexity" evidence="1">
    <location>
        <begin position="892"/>
        <end position="916"/>
    </location>
</feature>
<feature type="compositionally biased region" description="Low complexity" evidence="1">
    <location>
        <begin position="674"/>
        <end position="689"/>
    </location>
</feature>
<dbReference type="PROSITE" id="PS50297">
    <property type="entry name" value="ANK_REP_REGION"/>
    <property type="match status" value="1"/>
</dbReference>
<dbReference type="InterPro" id="IPR000571">
    <property type="entry name" value="Znf_CCCH"/>
</dbReference>
<dbReference type="SUPFAM" id="SSF48403">
    <property type="entry name" value="Ankyrin repeat"/>
    <property type="match status" value="1"/>
</dbReference>
<evidence type="ECO:0000313" key="4">
    <source>
        <dbReference type="Proteomes" id="UP000077521"/>
    </source>
</evidence>